<name>A0A6P5XTK3_DURZI</name>
<organism evidence="1 2">
    <name type="scientific">Durio zibethinus</name>
    <name type="common">Durian</name>
    <dbReference type="NCBI Taxonomy" id="66656"/>
    <lineage>
        <taxon>Eukaryota</taxon>
        <taxon>Viridiplantae</taxon>
        <taxon>Streptophyta</taxon>
        <taxon>Embryophyta</taxon>
        <taxon>Tracheophyta</taxon>
        <taxon>Spermatophyta</taxon>
        <taxon>Magnoliopsida</taxon>
        <taxon>eudicotyledons</taxon>
        <taxon>Gunneridae</taxon>
        <taxon>Pentapetalae</taxon>
        <taxon>rosids</taxon>
        <taxon>malvids</taxon>
        <taxon>Malvales</taxon>
        <taxon>Malvaceae</taxon>
        <taxon>Helicteroideae</taxon>
        <taxon>Durio</taxon>
    </lineage>
</organism>
<dbReference type="Gene3D" id="3.30.70.330">
    <property type="match status" value="1"/>
</dbReference>
<sequence>MEKGAEANWSEEVEDLVSAGDTQGAISFLENLLSNFQTTSSSSSSSSDDLRLTSVLSELASLYSSVGFSLKSDELLSRASFLKQRAHSSSFSDAGLAKNDLKEDTLSTPDVSFARKGKPLTHVLFVAKGNLEKLPISGDDGSPPKSSSDDDWEAIADREPNVLLSSECLPGVSNLSLEDSKVEGPKRRGRGTFSYTKGELYSDQLFDVAASKDTENEDVCINSETKTLESKYGTHHVLVLADFSPTTRTTDLEKLFEDFRDRGVVICWVNDTTALAVFRTPSIALEACNHVRCPFTVRILDENDMLLSSISARDLEPPRQRPQTSARTAQRLIAQGMGLKLPSSTFGSRELRNQEEARRNRILTRQKLRDDAWGDD</sequence>
<dbReference type="Proteomes" id="UP000515121">
    <property type="component" value="Unplaced"/>
</dbReference>
<dbReference type="AlphaFoldDB" id="A0A6P5XTK3"/>
<protein>
    <submittedName>
        <fullName evidence="2">Coiled-coil domain-containing protein R3HCC1L isoform X1</fullName>
    </submittedName>
</protein>
<dbReference type="PANTHER" id="PTHR21678:SF0">
    <property type="entry name" value="C3H1-TYPE DOMAIN-CONTAINING PROTEIN"/>
    <property type="match status" value="1"/>
</dbReference>
<evidence type="ECO:0000313" key="2">
    <source>
        <dbReference type="RefSeq" id="XP_022731553.1"/>
    </source>
</evidence>
<dbReference type="GeneID" id="111286052"/>
<dbReference type="InterPro" id="IPR012677">
    <property type="entry name" value="Nucleotide-bd_a/b_plait_sf"/>
</dbReference>
<proteinExistence type="predicted"/>
<evidence type="ECO:0000313" key="1">
    <source>
        <dbReference type="Proteomes" id="UP000515121"/>
    </source>
</evidence>
<keyword evidence="1" id="KW-1185">Reference proteome</keyword>
<accession>A0A6P5XTK3</accession>
<dbReference type="GO" id="GO:0003676">
    <property type="term" value="F:nucleic acid binding"/>
    <property type="evidence" value="ECO:0007669"/>
    <property type="project" value="InterPro"/>
</dbReference>
<dbReference type="OrthoDB" id="5418203at2759"/>
<dbReference type="RefSeq" id="XP_022731553.1">
    <property type="nucleotide sequence ID" value="XM_022875818.1"/>
</dbReference>
<dbReference type="SUPFAM" id="SSF54928">
    <property type="entry name" value="RNA-binding domain, RBD"/>
    <property type="match status" value="1"/>
</dbReference>
<dbReference type="PANTHER" id="PTHR21678">
    <property type="entry name" value="GROWTH INHIBITION AND DIFFERENTIATION RELATED PROTEIN 88"/>
    <property type="match status" value="1"/>
</dbReference>
<dbReference type="InterPro" id="IPR035979">
    <property type="entry name" value="RBD_domain_sf"/>
</dbReference>
<reference evidence="2" key="1">
    <citation type="submission" date="2025-08" db="UniProtKB">
        <authorList>
            <consortium name="RefSeq"/>
        </authorList>
    </citation>
    <scope>IDENTIFICATION</scope>
    <source>
        <tissue evidence="2">Fruit stalk</tissue>
    </source>
</reference>
<dbReference type="KEGG" id="dzi:111286052"/>
<gene>
    <name evidence="2" type="primary">LOC111286052</name>
</gene>
<dbReference type="InterPro" id="IPR039884">
    <property type="entry name" value="R3HC1/R3HCL"/>
</dbReference>